<dbReference type="GeneID" id="95457954"/>
<comment type="caution">
    <text evidence="2">The sequence shown here is derived from an EMBL/GenBank/DDBJ whole genome shotgun (WGS) entry which is preliminary data.</text>
</comment>
<dbReference type="Proteomes" id="UP000642014">
    <property type="component" value="Unassembled WGS sequence"/>
</dbReference>
<evidence type="ECO:0000313" key="2">
    <source>
        <dbReference type="EMBL" id="GGR14022.1"/>
    </source>
</evidence>
<dbReference type="EMBL" id="BMSJ01000002">
    <property type="protein sequence ID" value="GGR14022.1"/>
    <property type="molecule type" value="Genomic_DNA"/>
</dbReference>
<evidence type="ECO:0000256" key="1">
    <source>
        <dbReference type="SAM" id="MobiDB-lite"/>
    </source>
</evidence>
<name>A0AAV4KCY3_9ACTN</name>
<sequence>MSDDPVRSASDPDEFRTPPTAPPAPPAENRSWFPRREGTPKPASTRGPETIASSPPSAPPPPPPVGTVAWRSAPVPPEVVLPSPTAPVAIQQADVVAHTVSNLHIEKRTRDVLDGARLDRDDIRRQPFVRDDEWNDVWDKVVDPATSRPNQRALLIVAPGSYGSTTFALQLLARHTGPHIGLVKLDADWTAPRVGRLPLAERVAFQLDLKDPDRDRPSADFVSALDRHAQDLEACDSYLVITVAEELYDHMPSLPGPHVQVVRLHAPPPARQVVEAHLRARDCAGLIPYLDALDPARVSLGGLDAVEAVRAAGAVVTAWQEYERVTRTAVAVSDPHTVASDSELAGRITDALSDWRDKLDGLFGERATVHAGKDASLTFDDRCLLLSLAARQSSPLPDIAQSARALQETIASTDSGRTALGSGAQAVFAGRGLRRRVIDVGGSVDSHDAVVFDRPGYGKAVLTYVWDNYEVMRRPLLQWLVKDGGASAAAYSVDAVSALVLRQGGTEHLGLLGSVARGAKSDLLPAVMLRAVRDEHIGRRAWGTLYRWAGTQEFAGSVVAICRRVLNDREATASMAKMAMVRLRRVVHASPAEDIGNAVLEVFTELSGQPGGVERLAEEVQAWQDAKASSRAGGLAFLALMSIPQKPLPRLMTDGENLGIDVDRALRDLLGDVSTAPDVIPRLSSWIAASVSDPSAYDEVVARLVPVLRGHRMFQASMDLMQALKEVRTTDGENAGADFYRQLVDKRFRPLISIGESEDPA</sequence>
<feature type="region of interest" description="Disordered" evidence="1">
    <location>
        <begin position="1"/>
        <end position="70"/>
    </location>
</feature>
<gene>
    <name evidence="2" type="ORF">GCM10010497_15230</name>
</gene>
<reference evidence="2 3" key="1">
    <citation type="journal article" date="2014" name="Int. J. Syst. Evol. Microbiol.">
        <title>Complete genome sequence of Corynebacterium casei LMG S-19264T (=DSM 44701T), isolated from a smear-ripened cheese.</title>
        <authorList>
            <consortium name="US DOE Joint Genome Institute (JGI-PGF)"/>
            <person name="Walter F."/>
            <person name="Albersmeier A."/>
            <person name="Kalinowski J."/>
            <person name="Ruckert C."/>
        </authorList>
    </citation>
    <scope>NUCLEOTIDE SEQUENCE [LARGE SCALE GENOMIC DNA]</scope>
    <source>
        <strain evidence="2 3">JCM 4205</strain>
    </source>
</reference>
<organism evidence="2 3">
    <name type="scientific">Streptomyces cinereoruber</name>
    <dbReference type="NCBI Taxonomy" id="67260"/>
    <lineage>
        <taxon>Bacteria</taxon>
        <taxon>Bacillati</taxon>
        <taxon>Actinomycetota</taxon>
        <taxon>Actinomycetes</taxon>
        <taxon>Kitasatosporales</taxon>
        <taxon>Streptomycetaceae</taxon>
        <taxon>Streptomyces</taxon>
    </lineage>
</organism>
<accession>A0AAV4KCY3</accession>
<dbReference type="AlphaFoldDB" id="A0AAV4KCY3"/>
<protein>
    <recommendedName>
        <fullName evidence="4">ATP-binding protein</fullName>
    </recommendedName>
</protein>
<proteinExistence type="predicted"/>
<feature type="compositionally biased region" description="Pro residues" evidence="1">
    <location>
        <begin position="56"/>
        <end position="65"/>
    </location>
</feature>
<evidence type="ECO:0000313" key="3">
    <source>
        <dbReference type="Proteomes" id="UP000642014"/>
    </source>
</evidence>
<evidence type="ECO:0008006" key="4">
    <source>
        <dbReference type="Google" id="ProtNLM"/>
    </source>
</evidence>
<dbReference type="RefSeq" id="WP_152371109.1">
    <property type="nucleotide sequence ID" value="NZ_BMSJ01000002.1"/>
</dbReference>